<keyword evidence="3" id="KW-1185">Reference proteome</keyword>
<feature type="transmembrane region" description="Helical" evidence="1">
    <location>
        <begin position="357"/>
        <end position="377"/>
    </location>
</feature>
<feature type="transmembrane region" description="Helical" evidence="1">
    <location>
        <begin position="389"/>
        <end position="410"/>
    </location>
</feature>
<evidence type="ECO:0008006" key="4">
    <source>
        <dbReference type="Google" id="ProtNLM"/>
    </source>
</evidence>
<keyword evidence="1" id="KW-1133">Transmembrane helix</keyword>
<evidence type="ECO:0000313" key="2">
    <source>
        <dbReference type="EMBL" id="OKL61682.1"/>
    </source>
</evidence>
<comment type="caution">
    <text evidence="2">The sequence shown here is derived from an EMBL/GenBank/DDBJ whole genome shotgun (WGS) entry which is preliminary data.</text>
</comment>
<dbReference type="EMBL" id="LFMY01000003">
    <property type="protein sequence ID" value="OKL61682.1"/>
    <property type="molecule type" value="Genomic_DNA"/>
</dbReference>
<dbReference type="GeneID" id="31002738"/>
<dbReference type="RefSeq" id="XP_020121803.1">
    <property type="nucleotide sequence ID" value="XM_020265085.1"/>
</dbReference>
<reference evidence="2 3" key="1">
    <citation type="submission" date="2015-06" db="EMBL/GenBank/DDBJ databases">
        <title>Talaromyces atroroseus IBT 11181 draft genome.</title>
        <authorList>
            <person name="Rasmussen K.B."/>
            <person name="Rasmussen S."/>
            <person name="Petersen B."/>
            <person name="Sicheritz-Ponten T."/>
            <person name="Mortensen U.H."/>
            <person name="Thrane U."/>
        </authorList>
    </citation>
    <scope>NUCLEOTIDE SEQUENCE [LARGE SCALE GENOMIC DNA]</scope>
    <source>
        <strain evidence="2 3">IBT 11181</strain>
    </source>
</reference>
<dbReference type="InterPro" id="IPR026749">
    <property type="entry name" value="Tmem135"/>
</dbReference>
<feature type="transmembrane region" description="Helical" evidence="1">
    <location>
        <begin position="20"/>
        <end position="41"/>
    </location>
</feature>
<protein>
    <recommendedName>
        <fullName evidence="4">Integral membrane protein</fullName>
    </recommendedName>
</protein>
<sequence>MALSRQRALDAHLLEPVLRAYGLGYLALTTPRLLGCLPLLLKNDTGYRVKLERLCRILLSGLGLNKFSTFCAVLVGGATWLPLLFFRITSVHSSFRSSLRSVRIVRFVSAFVSAWAAFNLLNRKSRKNDTTITDSARDEDPKGEEDRFNGLKTERLRPELSGRSLDFTLFSLTRAAGVIAAIAWNGWEKRRKSRGRWSRTEELAPRIADAGLFAGSAAVVMWAWFYSPERLPRSYEKWIGEAAQVDDRLIEALRRARRGEFIYGKDTGQAPLLESMCKDYGWPVEWGDPAATVPIPCEMVHMGCGSSCEWHAVSRFMRSFKFALLTNLPLQVLLRVRSKQPVVAINRAIRDATRSSSFLALFISMFYYSVCLARTRLGPKLLSSKLVTPLMWDSGLCVGAGCLMCGWSILAESIPRRQEIALFVAPRAAATVLPRRYDRKSNKAPYI</sequence>
<dbReference type="PANTHER" id="PTHR12459">
    <property type="entry name" value="TRANSMEMBRANE PROTEIN 135-RELATED"/>
    <property type="match status" value="1"/>
</dbReference>
<feature type="transmembrane region" description="Helical" evidence="1">
    <location>
        <begin position="104"/>
        <end position="121"/>
    </location>
</feature>
<evidence type="ECO:0000313" key="3">
    <source>
        <dbReference type="Proteomes" id="UP000214365"/>
    </source>
</evidence>
<proteinExistence type="predicted"/>
<name>A0A225AJK6_TALAT</name>
<accession>A0A225AJK6</accession>
<keyword evidence="1" id="KW-0812">Transmembrane</keyword>
<feature type="transmembrane region" description="Helical" evidence="1">
    <location>
        <begin position="62"/>
        <end position="84"/>
    </location>
</feature>
<dbReference type="PANTHER" id="PTHR12459:SF15">
    <property type="entry name" value="TRANSMEMBRANE PROTEIN 135"/>
    <property type="match status" value="1"/>
</dbReference>
<dbReference type="AlphaFoldDB" id="A0A225AJK6"/>
<dbReference type="Proteomes" id="UP000214365">
    <property type="component" value="Unassembled WGS sequence"/>
</dbReference>
<organism evidence="2 3">
    <name type="scientific">Talaromyces atroroseus</name>
    <dbReference type="NCBI Taxonomy" id="1441469"/>
    <lineage>
        <taxon>Eukaryota</taxon>
        <taxon>Fungi</taxon>
        <taxon>Dikarya</taxon>
        <taxon>Ascomycota</taxon>
        <taxon>Pezizomycotina</taxon>
        <taxon>Eurotiomycetes</taxon>
        <taxon>Eurotiomycetidae</taxon>
        <taxon>Eurotiales</taxon>
        <taxon>Trichocomaceae</taxon>
        <taxon>Talaromyces</taxon>
        <taxon>Talaromyces sect. Trachyspermi</taxon>
    </lineage>
</organism>
<keyword evidence="1" id="KW-0472">Membrane</keyword>
<gene>
    <name evidence="2" type="ORF">UA08_02983</name>
</gene>
<dbReference type="OrthoDB" id="4021778at2759"/>
<evidence type="ECO:0000256" key="1">
    <source>
        <dbReference type="SAM" id="Phobius"/>
    </source>
</evidence>